<reference evidence="2" key="1">
    <citation type="submission" date="2021-05" db="EMBL/GenBank/DDBJ databases">
        <authorList>
            <person name="Stam R."/>
        </authorList>
    </citation>
    <scope>NUCLEOTIDE SEQUENCE</scope>
    <source>
        <strain evidence="2">CS162</strain>
    </source>
</reference>
<organism evidence="2 3">
    <name type="scientific">Alternaria atra</name>
    <dbReference type="NCBI Taxonomy" id="119953"/>
    <lineage>
        <taxon>Eukaryota</taxon>
        <taxon>Fungi</taxon>
        <taxon>Dikarya</taxon>
        <taxon>Ascomycota</taxon>
        <taxon>Pezizomycotina</taxon>
        <taxon>Dothideomycetes</taxon>
        <taxon>Pleosporomycetidae</taxon>
        <taxon>Pleosporales</taxon>
        <taxon>Pleosporineae</taxon>
        <taxon>Pleosporaceae</taxon>
        <taxon>Alternaria</taxon>
        <taxon>Alternaria sect. Ulocladioides</taxon>
    </lineage>
</organism>
<sequence>MNTVTVTVALHPPAITKTLTIIDQGIITTTCITEIPHNPTCGLKPPHAIPSLSSAHSIEPKPTSSAVSVKSPYQTGYPTGGLNQPAPSRSVSYPTSKPSSSNTLSSTNPIPPKPTGTGHLTPDNRLPLA</sequence>
<dbReference type="GeneID" id="67022077"/>
<feature type="region of interest" description="Disordered" evidence="1">
    <location>
        <begin position="37"/>
        <end position="129"/>
    </location>
</feature>
<keyword evidence="3" id="KW-1185">Reference proteome</keyword>
<accession>A0A8J2I8L7</accession>
<feature type="compositionally biased region" description="Polar residues" evidence="1">
    <location>
        <begin position="51"/>
        <end position="87"/>
    </location>
</feature>
<evidence type="ECO:0000313" key="2">
    <source>
        <dbReference type="EMBL" id="CAG5181746.1"/>
    </source>
</evidence>
<comment type="caution">
    <text evidence="2">The sequence shown here is derived from an EMBL/GenBank/DDBJ whole genome shotgun (WGS) entry which is preliminary data.</text>
</comment>
<name>A0A8J2I8L7_9PLEO</name>
<dbReference type="RefSeq" id="XP_043173385.1">
    <property type="nucleotide sequence ID" value="XM_043317450.1"/>
</dbReference>
<proteinExistence type="predicted"/>
<feature type="compositionally biased region" description="Low complexity" evidence="1">
    <location>
        <begin position="88"/>
        <end position="108"/>
    </location>
</feature>
<protein>
    <submittedName>
        <fullName evidence="2">Uncharacterized protein</fullName>
    </submittedName>
</protein>
<dbReference type="AlphaFoldDB" id="A0A8J2I8L7"/>
<gene>
    <name evidence="2" type="ORF">ALTATR162_LOCUS9814</name>
</gene>
<evidence type="ECO:0000313" key="3">
    <source>
        <dbReference type="Proteomes" id="UP000676310"/>
    </source>
</evidence>
<dbReference type="EMBL" id="CAJRGZ010000027">
    <property type="protein sequence ID" value="CAG5181746.1"/>
    <property type="molecule type" value="Genomic_DNA"/>
</dbReference>
<dbReference type="Proteomes" id="UP000676310">
    <property type="component" value="Unassembled WGS sequence"/>
</dbReference>
<evidence type="ECO:0000256" key="1">
    <source>
        <dbReference type="SAM" id="MobiDB-lite"/>
    </source>
</evidence>